<dbReference type="EMBL" id="JAOQJL010000010">
    <property type="protein sequence ID" value="MCU6765080.1"/>
    <property type="molecule type" value="Genomic_DNA"/>
</dbReference>
<reference evidence="2 3" key="1">
    <citation type="journal article" date="2021" name="ISME Commun">
        <title>Automated analysis of genomic sequences facilitates high-throughput and comprehensive description of bacteria.</title>
        <authorList>
            <person name="Hitch T.C.A."/>
        </authorList>
    </citation>
    <scope>NUCLEOTIDE SEQUENCE [LARGE SCALE GENOMIC DNA]</scope>
    <source>
        <strain evidence="2 3">Sanger_23</strain>
    </source>
</reference>
<dbReference type="InterPro" id="IPR032466">
    <property type="entry name" value="Metal_Hydrolase"/>
</dbReference>
<dbReference type="PANTHER" id="PTHR11647:SF1">
    <property type="entry name" value="COLLAPSIN RESPONSE MEDIATOR PROTEIN"/>
    <property type="match status" value="1"/>
</dbReference>
<dbReference type="SUPFAM" id="SSF51556">
    <property type="entry name" value="Metallo-dependent hydrolases"/>
    <property type="match status" value="1"/>
</dbReference>
<dbReference type="Gene3D" id="3.20.20.140">
    <property type="entry name" value="Metal-dependent hydrolases"/>
    <property type="match status" value="2"/>
</dbReference>
<organism evidence="2 3">
    <name type="scientific">Blautia ammoniilytica</name>
    <dbReference type="NCBI Taxonomy" id="2981782"/>
    <lineage>
        <taxon>Bacteria</taxon>
        <taxon>Bacillati</taxon>
        <taxon>Bacillota</taxon>
        <taxon>Clostridia</taxon>
        <taxon>Lachnospirales</taxon>
        <taxon>Lachnospiraceae</taxon>
        <taxon>Blautia</taxon>
    </lineage>
</organism>
<evidence type="ECO:0000259" key="1">
    <source>
        <dbReference type="Pfam" id="PF07969"/>
    </source>
</evidence>
<dbReference type="RefSeq" id="WP_158421152.1">
    <property type="nucleotide sequence ID" value="NZ_JAOQJL010000010.1"/>
</dbReference>
<keyword evidence="3" id="KW-1185">Reference proteome</keyword>
<protein>
    <submittedName>
        <fullName evidence="2">Amidohydrolase family protein</fullName>
    </submittedName>
</protein>
<dbReference type="InterPro" id="IPR050378">
    <property type="entry name" value="Metallo-dep_Hydrolases_sf"/>
</dbReference>
<comment type="caution">
    <text evidence="2">The sequence shown here is derived from an EMBL/GenBank/DDBJ whole genome shotgun (WGS) entry which is preliminary data.</text>
</comment>
<evidence type="ECO:0000313" key="3">
    <source>
        <dbReference type="Proteomes" id="UP001652409"/>
    </source>
</evidence>
<dbReference type="InterPro" id="IPR013108">
    <property type="entry name" value="Amidohydro_3"/>
</dbReference>
<dbReference type="SUPFAM" id="SSF51338">
    <property type="entry name" value="Composite domain of metallo-dependent hydrolases"/>
    <property type="match status" value="1"/>
</dbReference>
<sequence>MTEYIIKNGFIVNGKMEKPFLGTVVVKDGIILEIAPFVEIPSDFPKDQILDAAGGYITPGFIDIHRHGDWEALVNGDDRLLNRQGLTTVVNGNCGLSVAPAGQRYAKDISSFLSSVTGEPTADVKSMPDMASYMKALKKTKRSVNTGMLSGNGTIRAGVKGYAPGRLTNEELHQVWAVLEECLAAGVLGVSMGLAYAPEFEYDQKGAVQALSPLKGTQIPIVTHIRNEGDGILPALEEVICIAEELQIPLHVSHMKCIGKKNWGETPVKILKLLDQAERRGVKVDFDLYPYLTGSTQLVHLLPPQSQKGGTEAIIRRLSDPDYRKELTHVLKTPSMEFENIVELAGFERIYASSLHTPEYAPYAGQSIARIGQQLGKDPYDTLYDILIAEKCEVTMLDTIASEEDMLLFLKDRRANLISDAIYPAGGKRHPRVCAAFPKLLTDYVRDKKIFTIEEAIYKMTARPAQVYHMDRGTLQVGMPADLCVFHLENLDTAADFDNPDRLCTGFDYVLTGGQIVVRKDQWNNPGSGEVIVRAAR</sequence>
<dbReference type="InterPro" id="IPR011059">
    <property type="entry name" value="Metal-dep_hydrolase_composite"/>
</dbReference>
<evidence type="ECO:0000313" key="2">
    <source>
        <dbReference type="EMBL" id="MCU6765080.1"/>
    </source>
</evidence>
<proteinExistence type="predicted"/>
<name>A0ABT2TS55_9FIRM</name>
<feature type="domain" description="Amidohydrolase 3" evidence="1">
    <location>
        <begin position="48"/>
        <end position="518"/>
    </location>
</feature>
<gene>
    <name evidence="2" type="ORF">OCV61_06585</name>
</gene>
<dbReference type="Proteomes" id="UP001652409">
    <property type="component" value="Unassembled WGS sequence"/>
</dbReference>
<dbReference type="Pfam" id="PF07969">
    <property type="entry name" value="Amidohydro_3"/>
    <property type="match status" value="1"/>
</dbReference>
<accession>A0ABT2TS55</accession>
<dbReference type="PANTHER" id="PTHR11647">
    <property type="entry name" value="HYDRANTOINASE/DIHYDROPYRIMIDINASE FAMILY MEMBER"/>
    <property type="match status" value="1"/>
</dbReference>